<evidence type="ECO:0000313" key="3">
    <source>
        <dbReference type="Proteomes" id="UP000325273"/>
    </source>
</evidence>
<dbReference type="EMBL" id="VTUZ01000071">
    <property type="protein sequence ID" value="KAA0997851.1"/>
    <property type="molecule type" value="Genomic_DNA"/>
</dbReference>
<feature type="chain" id="PRO_5022748929" description="Lipoprotein" evidence="1">
    <location>
        <begin position="19"/>
        <end position="72"/>
    </location>
</feature>
<dbReference type="Proteomes" id="UP000325273">
    <property type="component" value="Unassembled WGS sequence"/>
</dbReference>
<comment type="caution">
    <text evidence="2">The sequence shown here is derived from an EMBL/GenBank/DDBJ whole genome shotgun (WGS) entry which is preliminary data.</text>
</comment>
<keyword evidence="1" id="KW-0732">Signal</keyword>
<name>A0A5B0G5J0_9BURK</name>
<accession>A0A5B0G5J0</accession>
<reference evidence="2 3" key="1">
    <citation type="submission" date="2019-08" db="EMBL/GenBank/DDBJ databases">
        <title>Paraburkholderia sp. DCY113.</title>
        <authorList>
            <person name="Kang J."/>
        </authorList>
    </citation>
    <scope>NUCLEOTIDE SEQUENCE [LARGE SCALE GENOMIC DNA]</scope>
    <source>
        <strain evidence="2 3">DCY113</strain>
    </source>
</reference>
<dbReference type="AlphaFoldDB" id="A0A5B0G5J0"/>
<feature type="signal peptide" evidence="1">
    <location>
        <begin position="1"/>
        <end position="18"/>
    </location>
</feature>
<evidence type="ECO:0000313" key="2">
    <source>
        <dbReference type="EMBL" id="KAA0997851.1"/>
    </source>
</evidence>
<evidence type="ECO:0000256" key="1">
    <source>
        <dbReference type="SAM" id="SignalP"/>
    </source>
</evidence>
<dbReference type="RefSeq" id="WP_149676413.1">
    <property type="nucleotide sequence ID" value="NZ_VTUZ01000071.1"/>
</dbReference>
<sequence>MKLIPIALSLILIGCGQASHDASPTAAGHYQLAVDSGGNAWRLDTNTGEMKRCWQGTPPAKTAPSCYTATQE</sequence>
<gene>
    <name evidence="2" type="ORF">FVF58_47290</name>
</gene>
<protein>
    <recommendedName>
        <fullName evidence="4">Lipoprotein</fullName>
    </recommendedName>
</protein>
<keyword evidence="3" id="KW-1185">Reference proteome</keyword>
<evidence type="ECO:0008006" key="4">
    <source>
        <dbReference type="Google" id="ProtNLM"/>
    </source>
</evidence>
<dbReference type="PROSITE" id="PS51257">
    <property type="entry name" value="PROKAR_LIPOPROTEIN"/>
    <property type="match status" value="1"/>
</dbReference>
<organism evidence="2 3">
    <name type="scientific">Paraburkholderia panacisoli</name>
    <dbReference type="NCBI Taxonomy" id="2603818"/>
    <lineage>
        <taxon>Bacteria</taxon>
        <taxon>Pseudomonadati</taxon>
        <taxon>Pseudomonadota</taxon>
        <taxon>Betaproteobacteria</taxon>
        <taxon>Burkholderiales</taxon>
        <taxon>Burkholderiaceae</taxon>
        <taxon>Paraburkholderia</taxon>
    </lineage>
</organism>
<proteinExistence type="predicted"/>